<keyword evidence="9" id="KW-1185">Reference proteome</keyword>
<evidence type="ECO:0000256" key="5">
    <source>
        <dbReference type="SAM" id="MobiDB-lite"/>
    </source>
</evidence>
<dbReference type="EnsemblMetazoa" id="G2437.1">
    <property type="protein sequence ID" value="G2437.1:cds"/>
    <property type="gene ID" value="G2437"/>
</dbReference>
<feature type="region of interest" description="Disordered" evidence="5">
    <location>
        <begin position="1"/>
        <end position="144"/>
    </location>
</feature>
<feature type="region of interest" description="Disordered" evidence="5">
    <location>
        <begin position="612"/>
        <end position="658"/>
    </location>
</feature>
<name>A0A8W8KS75_MAGGI</name>
<keyword evidence="3" id="KW-0862">Zinc</keyword>
<dbReference type="GO" id="GO:0005654">
    <property type="term" value="C:nucleoplasm"/>
    <property type="evidence" value="ECO:0007669"/>
    <property type="project" value="TreeGrafter"/>
</dbReference>
<dbReference type="PROSITE" id="PS00518">
    <property type="entry name" value="ZF_RING_1"/>
    <property type="match status" value="1"/>
</dbReference>
<dbReference type="Gene3D" id="3.30.160.60">
    <property type="entry name" value="Classic Zinc Finger"/>
    <property type="match status" value="1"/>
</dbReference>
<evidence type="ECO:0000256" key="3">
    <source>
        <dbReference type="ARBA" id="ARBA00022833"/>
    </source>
</evidence>
<dbReference type="AlphaFoldDB" id="A0A8W8KS75"/>
<dbReference type="InterPro" id="IPR001841">
    <property type="entry name" value="Znf_RING"/>
</dbReference>
<keyword evidence="1" id="KW-0479">Metal-binding</keyword>
<dbReference type="PANTHER" id="PTHR25462">
    <property type="entry name" value="BONUS, ISOFORM C-RELATED"/>
    <property type="match status" value="1"/>
</dbReference>
<dbReference type="Proteomes" id="UP000005408">
    <property type="component" value="Unassembled WGS sequence"/>
</dbReference>
<proteinExistence type="predicted"/>
<dbReference type="CDD" id="cd19757">
    <property type="entry name" value="Bbox1"/>
    <property type="match status" value="1"/>
</dbReference>
<dbReference type="OMA" id="WNTAPTI"/>
<feature type="region of interest" description="Disordered" evidence="5">
    <location>
        <begin position="741"/>
        <end position="793"/>
    </location>
</feature>
<dbReference type="Gene3D" id="2.120.10.30">
    <property type="entry name" value="TolB, C-terminal domain"/>
    <property type="match status" value="1"/>
</dbReference>
<feature type="compositionally biased region" description="Basic and acidic residues" evidence="5">
    <location>
        <begin position="62"/>
        <end position="71"/>
    </location>
</feature>
<dbReference type="Pfam" id="PF00643">
    <property type="entry name" value="zf-B_box"/>
    <property type="match status" value="1"/>
</dbReference>
<keyword evidence="2 4" id="KW-0863">Zinc-finger</keyword>
<dbReference type="SMART" id="SM00184">
    <property type="entry name" value="RING"/>
    <property type="match status" value="1"/>
</dbReference>
<evidence type="ECO:0000259" key="6">
    <source>
        <dbReference type="PROSITE" id="PS50089"/>
    </source>
</evidence>
<dbReference type="GO" id="GO:0060340">
    <property type="term" value="P:positive regulation of type I interferon-mediated signaling pathway"/>
    <property type="evidence" value="ECO:0007669"/>
    <property type="project" value="TreeGrafter"/>
</dbReference>
<evidence type="ECO:0000256" key="1">
    <source>
        <dbReference type="ARBA" id="ARBA00022723"/>
    </source>
</evidence>
<sequence length="1066" mass="120073">MSDNEEGIQEFKPVSGMVQSQDIHPDPSIPFPESQVVKEGISDIPMDTPKPGSEDTDFVLSKSDDGGRTSESDSIVISEIPTDTPKPGSEDTDLVLSESDGGSKSESDPIASINGPYTENEDDWQTPHNLDLDQNENPPKMELRDGFEDRKSEEATSGDLLKGQQVIVVSVKENGKPELNQESSRAKKARKLEAYGDRLKQMKGSTMYIDFKCAVCEKSLSDPCYLDCLHAFCAGCITVEEEQKIKCPTCLTETGLPEGGLDALPRIRILENLAQKNSGTKHCEVCKLMKKVNDATGFCVECKDYLCQNCWDVHKFTKFTLNHEVISLEGTSIEEIEKQSKGQEEHSKCSKHSSEDLRYFCKGCEEYVCTDCILLDHQTHPCISIQEAFEKQMVTFDMLLKGVDEKIQRIEMEEFEPERNVVELAEEVQVEKIKSTIEMVIQGLRQQEAEAIASVHQKFQNLKQHSQKRQYSAQEILFHLKEVKTICGRLSALSNNEEFLALEKKFSKRLLRVLNLTVMPEPLSWFSTPEVEVESWLIDDKKLKSLFKITNHSKCHDWVEDMPCIGSLKEFYQDREASKKAGHPEWYKGNVQKSMEYNHKVDEDQHFFNRNADLDPVRSVSTQSESGSTANSENYEDAGARPKMISPKKRRGRKKKNAAISMENITQYHQMTDEGSCEVQKSNFYDPSLYGQVPGYVGMSEYLNHSLYTGRPMQFPGEGFYPGAHYMMNSVSLNSLTNISKTGKVPTKKTQQQSSQSAQPHSKTSKEKDKIRVKPAPAESTNKPKKAKAAKVKPVNASVSITPKWRLDTKCSDDKETPFLTSVHPIQHNKVVVSDSVNNKIKIFSIEGTFIKAYNVENPTSVIFVCGVLIWTSGPNVVIQEMNDEFVKVINFHNASIPRPLSWYPQSQFAVANGDHLRIYHVDKEKSNFTKKSQVSFELPNQQKMSNIFSVRSNGNGKSIVMTDGDLKAVVIGDNEGKVTGMYTGDKGTSWYPGGACFNNVGDVFTLDYTNNRLLLLSTDGEMIQEWNTAPTITQPWSVICGSARQLFITGSDQYVHVYQYMYDEQ</sequence>
<dbReference type="GO" id="GO:0045087">
    <property type="term" value="P:innate immune response"/>
    <property type="evidence" value="ECO:0007669"/>
    <property type="project" value="TreeGrafter"/>
</dbReference>
<dbReference type="GO" id="GO:0061630">
    <property type="term" value="F:ubiquitin protein ligase activity"/>
    <property type="evidence" value="ECO:0007669"/>
    <property type="project" value="TreeGrafter"/>
</dbReference>
<dbReference type="InterPro" id="IPR047153">
    <property type="entry name" value="TRIM45/56/19-like"/>
</dbReference>
<dbReference type="InterPro" id="IPR017907">
    <property type="entry name" value="Znf_RING_CS"/>
</dbReference>
<evidence type="ECO:0000259" key="7">
    <source>
        <dbReference type="PROSITE" id="PS50119"/>
    </source>
</evidence>
<evidence type="ECO:0008006" key="10">
    <source>
        <dbReference type="Google" id="ProtNLM"/>
    </source>
</evidence>
<dbReference type="InterPro" id="IPR000315">
    <property type="entry name" value="Znf_B-box"/>
</dbReference>
<evidence type="ECO:0000313" key="9">
    <source>
        <dbReference type="Proteomes" id="UP000005408"/>
    </source>
</evidence>
<dbReference type="SUPFAM" id="SSF101898">
    <property type="entry name" value="NHL repeat"/>
    <property type="match status" value="1"/>
</dbReference>
<dbReference type="SMART" id="SM00336">
    <property type="entry name" value="BBOX"/>
    <property type="match status" value="2"/>
</dbReference>
<feature type="domain" description="B box-type" evidence="7">
    <location>
        <begin position="344"/>
        <end position="385"/>
    </location>
</feature>
<reference evidence="8" key="1">
    <citation type="submission" date="2022-08" db="UniProtKB">
        <authorList>
            <consortium name="EnsemblMetazoa"/>
        </authorList>
    </citation>
    <scope>IDENTIFICATION</scope>
    <source>
        <strain evidence="8">05x7-T-G4-1.051#20</strain>
    </source>
</reference>
<evidence type="ECO:0000313" key="8">
    <source>
        <dbReference type="EnsemblMetazoa" id="G2437.1:cds"/>
    </source>
</evidence>
<feature type="domain" description="B box-type" evidence="7">
    <location>
        <begin position="278"/>
        <end position="328"/>
    </location>
</feature>
<dbReference type="InterPro" id="IPR011042">
    <property type="entry name" value="6-blade_b-propeller_TolB-like"/>
</dbReference>
<evidence type="ECO:0000256" key="2">
    <source>
        <dbReference type="ARBA" id="ARBA00022771"/>
    </source>
</evidence>
<dbReference type="PROSITE" id="PS50119">
    <property type="entry name" value="ZF_BBOX"/>
    <property type="match status" value="2"/>
</dbReference>
<dbReference type="InterPro" id="IPR013083">
    <property type="entry name" value="Znf_RING/FYVE/PHD"/>
</dbReference>
<accession>A0A8W8KS75</accession>
<feature type="compositionally biased region" description="Basic residues" evidence="5">
    <location>
        <begin position="646"/>
        <end position="657"/>
    </location>
</feature>
<dbReference type="Pfam" id="PF00097">
    <property type="entry name" value="zf-C3HC4"/>
    <property type="match status" value="1"/>
</dbReference>
<dbReference type="PROSITE" id="PS50089">
    <property type="entry name" value="ZF_RING_2"/>
    <property type="match status" value="1"/>
</dbReference>
<protein>
    <recommendedName>
        <fullName evidence="10">Tripartite motif-containing protein 56</fullName>
    </recommendedName>
</protein>
<dbReference type="SUPFAM" id="SSF57850">
    <property type="entry name" value="RING/U-box"/>
    <property type="match status" value="1"/>
</dbReference>
<dbReference type="SUPFAM" id="SSF57845">
    <property type="entry name" value="B-box zinc-binding domain"/>
    <property type="match status" value="1"/>
</dbReference>
<dbReference type="GO" id="GO:0008270">
    <property type="term" value="F:zinc ion binding"/>
    <property type="evidence" value="ECO:0007669"/>
    <property type="project" value="UniProtKB-KW"/>
</dbReference>
<dbReference type="InterPro" id="IPR018957">
    <property type="entry name" value="Znf_C3HC4_RING-type"/>
</dbReference>
<organism evidence="8 9">
    <name type="scientific">Magallana gigas</name>
    <name type="common">Pacific oyster</name>
    <name type="synonym">Crassostrea gigas</name>
    <dbReference type="NCBI Taxonomy" id="29159"/>
    <lineage>
        <taxon>Eukaryota</taxon>
        <taxon>Metazoa</taxon>
        <taxon>Spiralia</taxon>
        <taxon>Lophotrochozoa</taxon>
        <taxon>Mollusca</taxon>
        <taxon>Bivalvia</taxon>
        <taxon>Autobranchia</taxon>
        <taxon>Pteriomorphia</taxon>
        <taxon>Ostreida</taxon>
        <taxon>Ostreoidea</taxon>
        <taxon>Ostreidae</taxon>
        <taxon>Magallana</taxon>
    </lineage>
</organism>
<evidence type="ECO:0000256" key="4">
    <source>
        <dbReference type="PROSITE-ProRule" id="PRU00024"/>
    </source>
</evidence>
<feature type="compositionally biased region" description="Polar residues" evidence="5">
    <location>
        <begin position="619"/>
        <end position="633"/>
    </location>
</feature>
<dbReference type="PANTHER" id="PTHR25462:SF299">
    <property type="entry name" value="E3 UBIQUITIN-PROTEIN LIGASE TRIM56"/>
    <property type="match status" value="1"/>
</dbReference>
<feature type="domain" description="RING-type" evidence="6">
    <location>
        <begin position="213"/>
        <end position="250"/>
    </location>
</feature>
<dbReference type="Gene3D" id="3.30.40.10">
    <property type="entry name" value="Zinc/RING finger domain, C3HC4 (zinc finger)"/>
    <property type="match status" value="1"/>
</dbReference>